<name>A0A1Y1IM39_KLENI</name>
<dbReference type="PROSITE" id="PS00092">
    <property type="entry name" value="N6_MTASE"/>
    <property type="match status" value="1"/>
</dbReference>
<keyword evidence="6" id="KW-0539">Nucleus</keyword>
<evidence type="ECO:0000313" key="10">
    <source>
        <dbReference type="Proteomes" id="UP000054558"/>
    </source>
</evidence>
<dbReference type="OMA" id="EWDDWME"/>
<dbReference type="SUPFAM" id="SSF53335">
    <property type="entry name" value="S-adenosyl-L-methionine-dependent methyltransferases"/>
    <property type="match status" value="1"/>
</dbReference>
<evidence type="ECO:0000256" key="7">
    <source>
        <dbReference type="SAM" id="MobiDB-lite"/>
    </source>
</evidence>
<evidence type="ECO:0000256" key="1">
    <source>
        <dbReference type="ARBA" id="ARBA00004123"/>
    </source>
</evidence>
<feature type="region of interest" description="Disordered" evidence="7">
    <location>
        <begin position="15"/>
        <end position="38"/>
    </location>
</feature>
<dbReference type="InterPro" id="IPR002052">
    <property type="entry name" value="DNA_methylase_N6_adenine_CS"/>
</dbReference>
<keyword evidence="5" id="KW-0949">S-adenosyl-L-methionine</keyword>
<accession>A0A1Y1IM39</accession>
<evidence type="ECO:0000256" key="5">
    <source>
        <dbReference type="ARBA" id="ARBA00022691"/>
    </source>
</evidence>
<dbReference type="InterPro" id="IPR029063">
    <property type="entry name" value="SAM-dependent_MTases_sf"/>
</dbReference>
<protein>
    <recommendedName>
        <fullName evidence="8">Methyltransferase small domain-containing protein</fullName>
    </recommendedName>
</protein>
<dbReference type="NCBIfam" id="TIGR00537">
    <property type="entry name" value="hemK_rel_arch"/>
    <property type="match status" value="1"/>
</dbReference>
<dbReference type="Pfam" id="PF05175">
    <property type="entry name" value="MTS"/>
    <property type="match status" value="1"/>
</dbReference>
<dbReference type="InterPro" id="IPR004557">
    <property type="entry name" value="PrmC-related"/>
</dbReference>
<evidence type="ECO:0000256" key="2">
    <source>
        <dbReference type="ARBA" id="ARBA00006149"/>
    </source>
</evidence>
<dbReference type="GO" id="GO:0008276">
    <property type="term" value="F:protein methyltransferase activity"/>
    <property type="evidence" value="ECO:0000318"/>
    <property type="project" value="GO_Central"/>
</dbReference>
<dbReference type="GO" id="GO:0032259">
    <property type="term" value="P:methylation"/>
    <property type="evidence" value="ECO:0007669"/>
    <property type="project" value="UniProtKB-KW"/>
</dbReference>
<organism evidence="9 10">
    <name type="scientific">Klebsormidium nitens</name>
    <name type="common">Green alga</name>
    <name type="synonym">Ulothrix nitens</name>
    <dbReference type="NCBI Taxonomy" id="105231"/>
    <lineage>
        <taxon>Eukaryota</taxon>
        <taxon>Viridiplantae</taxon>
        <taxon>Streptophyta</taxon>
        <taxon>Klebsormidiophyceae</taxon>
        <taxon>Klebsormidiales</taxon>
        <taxon>Klebsormidiaceae</taxon>
        <taxon>Klebsormidium</taxon>
    </lineage>
</organism>
<dbReference type="InterPro" id="IPR052190">
    <property type="entry name" value="Euk-Arch_PrmC-MTase"/>
</dbReference>
<dbReference type="GO" id="GO:0003676">
    <property type="term" value="F:nucleic acid binding"/>
    <property type="evidence" value="ECO:0007669"/>
    <property type="project" value="InterPro"/>
</dbReference>
<evidence type="ECO:0000256" key="6">
    <source>
        <dbReference type="ARBA" id="ARBA00023242"/>
    </source>
</evidence>
<dbReference type="PANTHER" id="PTHR45875:SF1">
    <property type="entry name" value="METHYLTRANSFERASE N6AMT1"/>
    <property type="match status" value="1"/>
</dbReference>
<evidence type="ECO:0000256" key="3">
    <source>
        <dbReference type="ARBA" id="ARBA00022603"/>
    </source>
</evidence>
<dbReference type="InterPro" id="IPR007848">
    <property type="entry name" value="Small_mtfrase_dom"/>
</dbReference>
<dbReference type="GO" id="GO:0008757">
    <property type="term" value="F:S-adenosylmethionine-dependent methyltransferase activity"/>
    <property type="evidence" value="ECO:0000318"/>
    <property type="project" value="GO_Central"/>
</dbReference>
<evidence type="ECO:0000256" key="4">
    <source>
        <dbReference type="ARBA" id="ARBA00022679"/>
    </source>
</evidence>
<keyword evidence="10" id="KW-1185">Reference proteome</keyword>
<proteinExistence type="inferred from homology"/>
<dbReference type="FunFam" id="3.40.50.150:FF:000077">
    <property type="entry name" value="HemK methyltransferase family member 2"/>
    <property type="match status" value="1"/>
</dbReference>
<dbReference type="Gene3D" id="3.40.50.150">
    <property type="entry name" value="Vaccinia Virus protein VP39"/>
    <property type="match status" value="1"/>
</dbReference>
<keyword evidence="4" id="KW-0808">Transferase</keyword>
<dbReference type="Proteomes" id="UP000054558">
    <property type="component" value="Unassembled WGS sequence"/>
</dbReference>
<comment type="subcellular location">
    <subcellularLocation>
        <location evidence="1">Nucleus</location>
    </subcellularLocation>
</comment>
<sequence length="284" mass="31712">MDVVLDVGQWEAEERPHEHEFGRRSSSSGSRRVSREYRRPTIEEVALPRSADVRLVARHRDVYEPCDDSFALVDALMADQAHLRELDPKLCVEVGSGSGFVITSLALMIGDQGSTRFLATDLNPTAAEATRETLAAHGVEAETVVTDLLDGLEKHLEKSVDVLLFNPPYVPTEEEDVGGPGAMAAWAGGDRGRTVIDRFLPLVDGLLSPDGWLYMVTLTTNDPQEICRIMKKQGFASRIVIQRQTEEESLQVIKFWRDPAESEKSKEERTFGSLSLKRLAFWRS</sequence>
<dbReference type="PANTHER" id="PTHR45875">
    <property type="entry name" value="METHYLTRANSFERASE N6AMT1"/>
    <property type="match status" value="1"/>
</dbReference>
<dbReference type="CDD" id="cd02440">
    <property type="entry name" value="AdoMet_MTases"/>
    <property type="match status" value="1"/>
</dbReference>
<feature type="domain" description="Methyltransferase small" evidence="8">
    <location>
        <begin position="87"/>
        <end position="173"/>
    </location>
</feature>
<dbReference type="OrthoDB" id="406152at2759"/>
<dbReference type="AlphaFoldDB" id="A0A1Y1IM39"/>
<keyword evidence="3" id="KW-0489">Methyltransferase</keyword>
<evidence type="ECO:0000259" key="8">
    <source>
        <dbReference type="Pfam" id="PF05175"/>
    </source>
</evidence>
<dbReference type="GO" id="GO:0005634">
    <property type="term" value="C:nucleus"/>
    <property type="evidence" value="ECO:0007669"/>
    <property type="project" value="UniProtKB-SubCell"/>
</dbReference>
<dbReference type="GO" id="GO:0035657">
    <property type="term" value="C:eRF1 methyltransferase complex"/>
    <property type="evidence" value="ECO:0000318"/>
    <property type="project" value="GO_Central"/>
</dbReference>
<gene>
    <name evidence="9" type="ORF">KFL_008870010</name>
</gene>
<comment type="similarity">
    <text evidence="2">Belongs to the eukaryotic/archaeal PrmC-related family.</text>
</comment>
<reference evidence="9 10" key="1">
    <citation type="journal article" date="2014" name="Nat. Commun.">
        <title>Klebsormidium flaccidum genome reveals primary factors for plant terrestrial adaptation.</title>
        <authorList>
            <person name="Hori K."/>
            <person name="Maruyama F."/>
            <person name="Fujisawa T."/>
            <person name="Togashi T."/>
            <person name="Yamamoto N."/>
            <person name="Seo M."/>
            <person name="Sato S."/>
            <person name="Yamada T."/>
            <person name="Mori H."/>
            <person name="Tajima N."/>
            <person name="Moriyama T."/>
            <person name="Ikeuchi M."/>
            <person name="Watanabe M."/>
            <person name="Wada H."/>
            <person name="Kobayashi K."/>
            <person name="Saito M."/>
            <person name="Masuda T."/>
            <person name="Sasaki-Sekimoto Y."/>
            <person name="Mashiguchi K."/>
            <person name="Awai K."/>
            <person name="Shimojima M."/>
            <person name="Masuda S."/>
            <person name="Iwai M."/>
            <person name="Nobusawa T."/>
            <person name="Narise T."/>
            <person name="Kondo S."/>
            <person name="Saito H."/>
            <person name="Sato R."/>
            <person name="Murakawa M."/>
            <person name="Ihara Y."/>
            <person name="Oshima-Yamada Y."/>
            <person name="Ohtaka K."/>
            <person name="Satoh M."/>
            <person name="Sonobe K."/>
            <person name="Ishii M."/>
            <person name="Ohtani R."/>
            <person name="Kanamori-Sato M."/>
            <person name="Honoki R."/>
            <person name="Miyazaki D."/>
            <person name="Mochizuki H."/>
            <person name="Umetsu J."/>
            <person name="Higashi K."/>
            <person name="Shibata D."/>
            <person name="Kamiya Y."/>
            <person name="Sato N."/>
            <person name="Nakamura Y."/>
            <person name="Tabata S."/>
            <person name="Ida S."/>
            <person name="Kurokawa K."/>
            <person name="Ohta H."/>
        </authorList>
    </citation>
    <scope>NUCLEOTIDE SEQUENCE [LARGE SCALE GENOMIC DNA]</scope>
    <source>
        <strain evidence="9 10">NIES-2285</strain>
    </source>
</reference>
<evidence type="ECO:0000313" key="9">
    <source>
        <dbReference type="EMBL" id="GAQ91940.1"/>
    </source>
</evidence>
<dbReference type="STRING" id="105231.A0A1Y1IM39"/>
<dbReference type="EMBL" id="DF237836">
    <property type="protein sequence ID" value="GAQ91940.1"/>
    <property type="molecule type" value="Genomic_DNA"/>
</dbReference>